<feature type="transmembrane region" description="Helical" evidence="6">
    <location>
        <begin position="108"/>
        <end position="135"/>
    </location>
</feature>
<evidence type="ECO:0000256" key="2">
    <source>
        <dbReference type="ARBA" id="ARBA00009565"/>
    </source>
</evidence>
<evidence type="ECO:0000313" key="8">
    <source>
        <dbReference type="Proteomes" id="UP000472267"/>
    </source>
</evidence>
<comment type="similarity">
    <text evidence="2">Belongs to the MS4A family.</text>
</comment>
<dbReference type="AlphaFoldDB" id="A0A672HML4"/>
<comment type="subcellular location">
    <subcellularLocation>
        <location evidence="1">Membrane</location>
        <topology evidence="1">Multi-pass membrane protein</topology>
    </subcellularLocation>
</comment>
<dbReference type="InterPro" id="IPR007237">
    <property type="entry name" value="CD20-like"/>
</dbReference>
<organism evidence="7 8">
    <name type="scientific">Salarias fasciatus</name>
    <name type="common">Jewelled blenny</name>
    <name type="synonym">Blennius fasciatus</name>
    <dbReference type="NCBI Taxonomy" id="181472"/>
    <lineage>
        <taxon>Eukaryota</taxon>
        <taxon>Metazoa</taxon>
        <taxon>Chordata</taxon>
        <taxon>Craniata</taxon>
        <taxon>Vertebrata</taxon>
        <taxon>Euteleostomi</taxon>
        <taxon>Actinopterygii</taxon>
        <taxon>Neopterygii</taxon>
        <taxon>Teleostei</taxon>
        <taxon>Neoteleostei</taxon>
        <taxon>Acanthomorphata</taxon>
        <taxon>Ovalentaria</taxon>
        <taxon>Blenniimorphae</taxon>
        <taxon>Blenniiformes</taxon>
        <taxon>Blennioidei</taxon>
        <taxon>Blenniidae</taxon>
        <taxon>Salariinae</taxon>
        <taxon>Salarias</taxon>
    </lineage>
</organism>
<evidence type="ECO:0000256" key="5">
    <source>
        <dbReference type="ARBA" id="ARBA00023136"/>
    </source>
</evidence>
<keyword evidence="3 6" id="KW-0812">Transmembrane</keyword>
<dbReference type="PANTHER" id="PTHR23320:SF128">
    <property type="entry name" value="MEMBRANE-SPANNING 4-DOMAINS SUBFAMILY A MEMBER 4A"/>
    <property type="match status" value="1"/>
</dbReference>
<dbReference type="Proteomes" id="UP000472267">
    <property type="component" value="Chromosome 5"/>
</dbReference>
<reference evidence="7" key="2">
    <citation type="submission" date="2025-08" db="UniProtKB">
        <authorList>
            <consortium name="Ensembl"/>
        </authorList>
    </citation>
    <scope>IDENTIFICATION</scope>
</reference>
<keyword evidence="4 6" id="KW-1133">Transmembrane helix</keyword>
<proteinExistence type="inferred from homology"/>
<reference evidence="7" key="3">
    <citation type="submission" date="2025-09" db="UniProtKB">
        <authorList>
            <consortium name="Ensembl"/>
        </authorList>
    </citation>
    <scope>IDENTIFICATION</scope>
</reference>
<dbReference type="Pfam" id="PF04103">
    <property type="entry name" value="CD20"/>
    <property type="match status" value="1"/>
</dbReference>
<keyword evidence="5 6" id="KW-0472">Membrane</keyword>
<name>A0A672HML4_SALFA</name>
<evidence type="ECO:0000256" key="4">
    <source>
        <dbReference type="ARBA" id="ARBA00022989"/>
    </source>
</evidence>
<dbReference type="GO" id="GO:0016020">
    <property type="term" value="C:membrane"/>
    <property type="evidence" value="ECO:0007669"/>
    <property type="project" value="UniProtKB-SubCell"/>
</dbReference>
<keyword evidence="8" id="KW-1185">Reference proteome</keyword>
<dbReference type="InParanoid" id="A0A672HML4"/>
<evidence type="ECO:0000256" key="1">
    <source>
        <dbReference type="ARBA" id="ARBA00004141"/>
    </source>
</evidence>
<feature type="transmembrane region" description="Helical" evidence="6">
    <location>
        <begin position="45"/>
        <end position="67"/>
    </location>
</feature>
<evidence type="ECO:0000256" key="6">
    <source>
        <dbReference type="SAM" id="Phobius"/>
    </source>
</evidence>
<dbReference type="FunCoup" id="A0A672HML4">
    <property type="interactions" value="233"/>
</dbReference>
<protein>
    <submittedName>
        <fullName evidence="7">Uncharacterized protein</fullName>
    </submittedName>
</protein>
<gene>
    <name evidence="7" type="primary">LOC115388441</name>
</gene>
<dbReference type="PANTHER" id="PTHR23320">
    <property type="entry name" value="MEMBRANE-SPANNING 4-DOMAINS SUBFAMILY A MS4A -RELATED"/>
    <property type="match status" value="1"/>
</dbReference>
<accession>A0A672HML4</accession>
<feature type="transmembrane region" description="Helical" evidence="6">
    <location>
        <begin position="147"/>
        <end position="166"/>
    </location>
</feature>
<sequence>MDSSTVSYNPGNAVMVTPVLPDAPNGEQQPSLDRRHNFRKGHPKALGIVQIMTGALMLLSGIAMAFYQPSVEVATRFIVGGALIYITSGAVTVAAEKFLSHCLINTSLAFNIIAAMAAAAAAIMYAFGLVFMSLFSVFSSQDYSGGYLAMLAMLQFVELIISIIVARYACNATCGCCTEVSQRLTVNLCPCRFTRLITHPSAWVCGFII</sequence>
<reference evidence="7" key="1">
    <citation type="submission" date="2019-06" db="EMBL/GenBank/DDBJ databases">
        <authorList>
            <consortium name="Wellcome Sanger Institute Data Sharing"/>
        </authorList>
    </citation>
    <scope>NUCLEOTIDE SEQUENCE [LARGE SCALE GENOMIC DNA]</scope>
</reference>
<dbReference type="InterPro" id="IPR030417">
    <property type="entry name" value="MS4A"/>
</dbReference>
<evidence type="ECO:0000313" key="7">
    <source>
        <dbReference type="Ensembl" id="ENSSFAP00005030282.1"/>
    </source>
</evidence>
<evidence type="ECO:0000256" key="3">
    <source>
        <dbReference type="ARBA" id="ARBA00022692"/>
    </source>
</evidence>
<dbReference type="OMA" id="CLWIMVK"/>
<dbReference type="Ensembl" id="ENSSFAT00005031381.1">
    <property type="protein sequence ID" value="ENSSFAP00005030282.1"/>
    <property type="gene ID" value="ENSSFAG00005015372.1"/>
</dbReference>
<feature type="transmembrane region" description="Helical" evidence="6">
    <location>
        <begin position="73"/>
        <end position="96"/>
    </location>
</feature>